<keyword evidence="2" id="KW-1185">Reference proteome</keyword>
<sequence length="109" mass="12074">MKAYKTFPYIFTHTEVDLGNAKNLKQPCHSPFEAGAAGYTGQSDNNTLRRVQCLTQVLDSVVPGNLHISPRFNTSFDGKKFSLTGNRSCRAIFFDNTINSRTLTLGSLL</sequence>
<dbReference type="AlphaFoldDB" id="A0AAV4AF37"/>
<comment type="caution">
    <text evidence="1">The sequence shown here is derived from an EMBL/GenBank/DDBJ whole genome shotgun (WGS) entry which is preliminary data.</text>
</comment>
<organism evidence="1 2">
    <name type="scientific">Plakobranchus ocellatus</name>
    <dbReference type="NCBI Taxonomy" id="259542"/>
    <lineage>
        <taxon>Eukaryota</taxon>
        <taxon>Metazoa</taxon>
        <taxon>Spiralia</taxon>
        <taxon>Lophotrochozoa</taxon>
        <taxon>Mollusca</taxon>
        <taxon>Gastropoda</taxon>
        <taxon>Heterobranchia</taxon>
        <taxon>Euthyneura</taxon>
        <taxon>Panpulmonata</taxon>
        <taxon>Sacoglossa</taxon>
        <taxon>Placobranchoidea</taxon>
        <taxon>Plakobranchidae</taxon>
        <taxon>Plakobranchus</taxon>
    </lineage>
</organism>
<dbReference type="EMBL" id="BLXT01003746">
    <property type="protein sequence ID" value="GFO05158.1"/>
    <property type="molecule type" value="Genomic_DNA"/>
</dbReference>
<reference evidence="1 2" key="1">
    <citation type="journal article" date="2021" name="Elife">
        <title>Chloroplast acquisition without the gene transfer in kleptoplastic sea slugs, Plakobranchus ocellatus.</title>
        <authorList>
            <person name="Maeda T."/>
            <person name="Takahashi S."/>
            <person name="Yoshida T."/>
            <person name="Shimamura S."/>
            <person name="Takaki Y."/>
            <person name="Nagai Y."/>
            <person name="Toyoda A."/>
            <person name="Suzuki Y."/>
            <person name="Arimoto A."/>
            <person name="Ishii H."/>
            <person name="Satoh N."/>
            <person name="Nishiyama T."/>
            <person name="Hasebe M."/>
            <person name="Maruyama T."/>
            <person name="Minagawa J."/>
            <person name="Obokata J."/>
            <person name="Shigenobu S."/>
        </authorList>
    </citation>
    <scope>NUCLEOTIDE SEQUENCE [LARGE SCALE GENOMIC DNA]</scope>
</reference>
<proteinExistence type="predicted"/>
<protein>
    <submittedName>
        <fullName evidence="1">Uncharacterized protein</fullName>
    </submittedName>
</protein>
<gene>
    <name evidence="1" type="ORF">PoB_003166300</name>
</gene>
<evidence type="ECO:0000313" key="1">
    <source>
        <dbReference type="EMBL" id="GFO05158.1"/>
    </source>
</evidence>
<name>A0AAV4AF37_9GAST</name>
<dbReference type="Proteomes" id="UP000735302">
    <property type="component" value="Unassembled WGS sequence"/>
</dbReference>
<accession>A0AAV4AF37</accession>
<evidence type="ECO:0000313" key="2">
    <source>
        <dbReference type="Proteomes" id="UP000735302"/>
    </source>
</evidence>